<dbReference type="AlphaFoldDB" id="A0A699UPU5"/>
<feature type="non-terminal residue" evidence="1">
    <location>
        <position position="74"/>
    </location>
</feature>
<feature type="non-terminal residue" evidence="1">
    <location>
        <position position="1"/>
    </location>
</feature>
<gene>
    <name evidence="1" type="ORF">Tci_897311</name>
</gene>
<name>A0A699UPU5_TANCI</name>
<protein>
    <submittedName>
        <fullName evidence="1">Uncharacterized protein</fullName>
    </submittedName>
</protein>
<sequence>ADAGGRRAGGGRTPSLAAKVVFGAVEGPAALARRERQGRKGDGDVADGLARLLQALPAGRLHGREPAEWAGEGL</sequence>
<dbReference type="EMBL" id="BKCJ011360005">
    <property type="protein sequence ID" value="GFD25342.1"/>
    <property type="molecule type" value="Genomic_DNA"/>
</dbReference>
<reference evidence="1" key="1">
    <citation type="journal article" date="2019" name="Sci. Rep.">
        <title>Draft genome of Tanacetum cinerariifolium, the natural source of mosquito coil.</title>
        <authorList>
            <person name="Yamashiro T."/>
            <person name="Shiraishi A."/>
            <person name="Satake H."/>
            <person name="Nakayama K."/>
        </authorList>
    </citation>
    <scope>NUCLEOTIDE SEQUENCE</scope>
</reference>
<comment type="caution">
    <text evidence="1">The sequence shown here is derived from an EMBL/GenBank/DDBJ whole genome shotgun (WGS) entry which is preliminary data.</text>
</comment>
<proteinExistence type="predicted"/>
<evidence type="ECO:0000313" key="1">
    <source>
        <dbReference type="EMBL" id="GFD25342.1"/>
    </source>
</evidence>
<accession>A0A699UPU5</accession>
<organism evidence="1">
    <name type="scientific">Tanacetum cinerariifolium</name>
    <name type="common">Dalmatian daisy</name>
    <name type="synonym">Chrysanthemum cinerariifolium</name>
    <dbReference type="NCBI Taxonomy" id="118510"/>
    <lineage>
        <taxon>Eukaryota</taxon>
        <taxon>Viridiplantae</taxon>
        <taxon>Streptophyta</taxon>
        <taxon>Embryophyta</taxon>
        <taxon>Tracheophyta</taxon>
        <taxon>Spermatophyta</taxon>
        <taxon>Magnoliopsida</taxon>
        <taxon>eudicotyledons</taxon>
        <taxon>Gunneridae</taxon>
        <taxon>Pentapetalae</taxon>
        <taxon>asterids</taxon>
        <taxon>campanulids</taxon>
        <taxon>Asterales</taxon>
        <taxon>Asteraceae</taxon>
        <taxon>Asteroideae</taxon>
        <taxon>Anthemideae</taxon>
        <taxon>Anthemidinae</taxon>
        <taxon>Tanacetum</taxon>
    </lineage>
</organism>